<dbReference type="Proteomes" id="UP001306592">
    <property type="component" value="Unassembled WGS sequence"/>
</dbReference>
<gene>
    <name evidence="3" type="primary">traN</name>
    <name evidence="3" type="ORF">V8N49_21460</name>
</gene>
<dbReference type="InterPro" id="IPR014121">
    <property type="entry name" value="TraN_Ftype"/>
</dbReference>
<sequence length="618" mass="65353">MKKTVIPLLLLLCPLVHADTVSDAYKDGASTGKSSSGQGTGTLSGSDPSSFIPGYTASPPQSGYYGGVQGGDGGITDKGLSAFTSGDAGKAVTDSATKNPPVTLDPNADYIQTGKNAEGNAGNMVDGTSAQCTEKVVSKTTFQNYSCDRDVAVAQTCGRTGSIKVTGTKETYTTTFVMNPGNSSPVYLDNYWVRYDFTVPENMTVGSGRLVFSYPAHPSFTIGFKYTTKAFNTSASTSRNETTSFNVTPQKLTKGQTVSMMMHYDTSGHEDSGRDSFVNNIRAGEYVVTLTFSVTAERDNSKSEVVWSESCGFDKGTALAKKETTCVDPGGSRSVTQNGKTYTETSDCWQYSDTYITATSSTGNCATLMSDKNCTRSGSACTKTESGVCTHQSETWQCQKTWTSGGLLCGGDYFCKTGDCDDTSGAGDSGFDLAVAKLAGLASAGEDVKNGDQVNIRAFTGQSMACRKAMAGFSNCCVDSGWGNSAGLANCSSEEMAIGKAKAKKVTVLVGEACAKKALGVCIQKKQVYCVFGGKLARIIQEQGRRDQLHVDFGSGDSPNCRGITVPELQGINFDKINFSDFYSDLMDNQKIPDADAMTKIAKDRIAAQVKQQTGASK</sequence>
<proteinExistence type="predicted"/>
<comment type="caution">
    <text evidence="3">The sequence shown here is derived from an EMBL/GenBank/DDBJ whole genome shotgun (WGS) entry which is preliminary data.</text>
</comment>
<protein>
    <submittedName>
        <fullName evidence="3">Type-F conjugative transfer system mating-pair stabilization protein TraN</fullName>
    </submittedName>
</protein>
<dbReference type="RefSeq" id="WP_336203794.1">
    <property type="nucleotide sequence ID" value="NZ_JBANEI010000022.1"/>
</dbReference>
<evidence type="ECO:0000313" key="3">
    <source>
        <dbReference type="EMBL" id="MEI2684209.1"/>
    </source>
</evidence>
<evidence type="ECO:0000313" key="4">
    <source>
        <dbReference type="Proteomes" id="UP001306592"/>
    </source>
</evidence>
<evidence type="ECO:0000256" key="1">
    <source>
        <dbReference type="SAM" id="MobiDB-lite"/>
    </source>
</evidence>
<keyword evidence="4" id="KW-1185">Reference proteome</keyword>
<dbReference type="Pfam" id="PF06986">
    <property type="entry name" value="F_T4SS_TraN"/>
    <property type="match status" value="1"/>
</dbReference>
<feature type="signal peptide" evidence="2">
    <location>
        <begin position="1"/>
        <end position="18"/>
    </location>
</feature>
<feature type="compositionally biased region" description="Low complexity" evidence="1">
    <location>
        <begin position="28"/>
        <end position="46"/>
    </location>
</feature>
<name>A0ABU8DL22_ERWAP</name>
<feature type="region of interest" description="Disordered" evidence="1">
    <location>
        <begin position="27"/>
        <end position="56"/>
    </location>
</feature>
<accession>A0ABU8DL22</accession>
<dbReference type="EMBL" id="JBANEI010000022">
    <property type="protein sequence ID" value="MEI2684209.1"/>
    <property type="molecule type" value="Genomic_DNA"/>
</dbReference>
<keyword evidence="2" id="KW-0732">Signal</keyword>
<organism evidence="3 4">
    <name type="scientific">Erwinia aphidicola</name>
    <dbReference type="NCBI Taxonomy" id="68334"/>
    <lineage>
        <taxon>Bacteria</taxon>
        <taxon>Pseudomonadati</taxon>
        <taxon>Pseudomonadota</taxon>
        <taxon>Gammaproteobacteria</taxon>
        <taxon>Enterobacterales</taxon>
        <taxon>Erwiniaceae</taxon>
        <taxon>Erwinia</taxon>
    </lineage>
</organism>
<feature type="region of interest" description="Disordered" evidence="1">
    <location>
        <begin position="89"/>
        <end position="123"/>
    </location>
</feature>
<dbReference type="NCBIfam" id="NF009016">
    <property type="entry name" value="PRK12355.3-2"/>
    <property type="match status" value="1"/>
</dbReference>
<evidence type="ECO:0000256" key="2">
    <source>
        <dbReference type="SAM" id="SignalP"/>
    </source>
</evidence>
<feature type="chain" id="PRO_5046159440" evidence="2">
    <location>
        <begin position="19"/>
        <end position="618"/>
    </location>
</feature>
<dbReference type="NCBIfam" id="TIGR02750">
    <property type="entry name" value="TraN_Ftype"/>
    <property type="match status" value="1"/>
</dbReference>
<reference evidence="3 4" key="1">
    <citation type="submission" date="2024-02" db="EMBL/GenBank/DDBJ databases">
        <title>First report Erwinia aphidicola in onion in Chile.</title>
        <authorList>
            <person name="Valenzuela M."/>
            <person name="Pena M."/>
            <person name="Dutta B."/>
        </authorList>
    </citation>
    <scope>NUCLEOTIDE SEQUENCE [LARGE SCALE GENOMIC DNA]</scope>
    <source>
        <strain evidence="3 4">QCJ3A</strain>
    </source>
</reference>